<evidence type="ECO:0000256" key="4">
    <source>
        <dbReference type="PIRNR" id="PIRNR016020"/>
    </source>
</evidence>
<dbReference type="EMBL" id="JBHUJC010000013">
    <property type="protein sequence ID" value="MFD2275869.1"/>
    <property type="molecule type" value="Genomic_DNA"/>
</dbReference>
<comment type="catalytic activity">
    <reaction evidence="1">
        <text>alpha-D-glucose 6-phosphate = beta-D-glucose 6-phosphate</text>
        <dbReference type="Rhea" id="RHEA:16249"/>
        <dbReference type="ChEBI" id="CHEBI:58225"/>
        <dbReference type="ChEBI" id="CHEBI:58247"/>
        <dbReference type="EC" id="5.1.3.15"/>
    </reaction>
</comment>
<protein>
    <recommendedName>
        <fullName evidence="4">Putative glucose-6-phosphate 1-epimerase</fullName>
        <ecNumber evidence="4">5.1.3.15</ecNumber>
    </recommendedName>
</protein>
<sequence length="298" mass="32984">MAPKLDPSHAIPSEIWFEEIAPDYPVIRIRNQHATATIALHGAHVIDYTPSDQQAIIFTSRDAIYQEGKAIRGGVPVCWPWFNAHPTDPSMPSHGFARNRFWQLTASQSIEQGTQIILELDTNAIELWSHSTKLTLTITVGKSLSIKLTTTNLSEAPLTIGGALHSYLTVGDIKKIQITGLEDTNFTDTITGKQKKQQGAIEFSGETDNVYHNTDTATTIHDPLLKREVTVEKNGSQSTVIWNPWTEKSSTLPDLADDEFPQFVCIEAANAHKDLYELNPGESHSLITIISSRPLSEC</sequence>
<dbReference type="Pfam" id="PF01263">
    <property type="entry name" value="Aldose_epim"/>
    <property type="match status" value="1"/>
</dbReference>
<name>A0ABW5E1E0_9BACT</name>
<dbReference type="CDD" id="cd09020">
    <property type="entry name" value="D-hex-6-P-epi_like"/>
    <property type="match status" value="1"/>
</dbReference>
<reference evidence="6" key="1">
    <citation type="journal article" date="2019" name="Int. J. Syst. Evol. Microbiol.">
        <title>The Global Catalogue of Microorganisms (GCM) 10K type strain sequencing project: providing services to taxonomists for standard genome sequencing and annotation.</title>
        <authorList>
            <consortium name="The Broad Institute Genomics Platform"/>
            <consortium name="The Broad Institute Genome Sequencing Center for Infectious Disease"/>
            <person name="Wu L."/>
            <person name="Ma J."/>
        </authorList>
    </citation>
    <scope>NUCLEOTIDE SEQUENCE [LARGE SCALE GENOMIC DNA]</scope>
    <source>
        <strain evidence="6">JCM 16545</strain>
    </source>
</reference>
<evidence type="ECO:0000313" key="6">
    <source>
        <dbReference type="Proteomes" id="UP001597297"/>
    </source>
</evidence>
<evidence type="ECO:0000256" key="3">
    <source>
        <dbReference type="ARBA" id="ARBA00023235"/>
    </source>
</evidence>
<keyword evidence="6" id="KW-1185">Reference proteome</keyword>
<evidence type="ECO:0000256" key="1">
    <source>
        <dbReference type="ARBA" id="ARBA00001096"/>
    </source>
</evidence>
<comment type="caution">
    <text evidence="5">The sequence shown here is derived from an EMBL/GenBank/DDBJ whole genome shotgun (WGS) entry which is preliminary data.</text>
</comment>
<dbReference type="InterPro" id="IPR011013">
    <property type="entry name" value="Gal_mutarotase_sf_dom"/>
</dbReference>
<dbReference type="InterPro" id="IPR014718">
    <property type="entry name" value="GH-type_carb-bd"/>
</dbReference>
<keyword evidence="3 4" id="KW-0413">Isomerase</keyword>
<gene>
    <name evidence="5" type="ORF">ACFSQZ_05265</name>
</gene>
<dbReference type="Gene3D" id="2.70.98.10">
    <property type="match status" value="1"/>
</dbReference>
<dbReference type="EC" id="5.1.3.15" evidence="4"/>
<evidence type="ECO:0000313" key="5">
    <source>
        <dbReference type="EMBL" id="MFD2275869.1"/>
    </source>
</evidence>
<accession>A0ABW5E1E0</accession>
<organism evidence="5 6">
    <name type="scientific">Rubritalea spongiae</name>
    <dbReference type="NCBI Taxonomy" id="430797"/>
    <lineage>
        <taxon>Bacteria</taxon>
        <taxon>Pseudomonadati</taxon>
        <taxon>Verrucomicrobiota</taxon>
        <taxon>Verrucomicrobiia</taxon>
        <taxon>Verrucomicrobiales</taxon>
        <taxon>Rubritaleaceae</taxon>
        <taxon>Rubritalea</taxon>
    </lineage>
</organism>
<dbReference type="PIRSF" id="PIRSF016020">
    <property type="entry name" value="PHexose_mutarotase"/>
    <property type="match status" value="1"/>
</dbReference>
<comment type="similarity">
    <text evidence="2 4">Belongs to the glucose-6-phosphate 1-epimerase family.</text>
</comment>
<dbReference type="RefSeq" id="WP_377095132.1">
    <property type="nucleotide sequence ID" value="NZ_JBHSJM010000001.1"/>
</dbReference>
<dbReference type="InterPro" id="IPR025532">
    <property type="entry name" value="G6P_1-epimerase"/>
</dbReference>
<dbReference type="GO" id="GO:0016853">
    <property type="term" value="F:isomerase activity"/>
    <property type="evidence" value="ECO:0007669"/>
    <property type="project" value="UniProtKB-KW"/>
</dbReference>
<dbReference type="PANTHER" id="PTHR11122:SF13">
    <property type="entry name" value="GLUCOSE-6-PHOSPHATE 1-EPIMERASE"/>
    <property type="match status" value="1"/>
</dbReference>
<dbReference type="Proteomes" id="UP001597297">
    <property type="component" value="Unassembled WGS sequence"/>
</dbReference>
<proteinExistence type="inferred from homology"/>
<dbReference type="InterPro" id="IPR008183">
    <property type="entry name" value="Aldose_1/G6P_1-epimerase"/>
</dbReference>
<dbReference type="PANTHER" id="PTHR11122">
    <property type="entry name" value="APOSPORY-ASSOCIATED PROTEIN C-RELATED"/>
    <property type="match status" value="1"/>
</dbReference>
<dbReference type="SUPFAM" id="SSF74650">
    <property type="entry name" value="Galactose mutarotase-like"/>
    <property type="match status" value="1"/>
</dbReference>
<evidence type="ECO:0000256" key="2">
    <source>
        <dbReference type="ARBA" id="ARBA00005866"/>
    </source>
</evidence>